<gene>
    <name evidence="2" type="ORF">IE81DRAFT_31241</name>
</gene>
<dbReference type="STRING" id="1522189.A0A316W5L1"/>
<dbReference type="RefSeq" id="XP_025371518.1">
    <property type="nucleotide sequence ID" value="XM_025512457.1"/>
</dbReference>
<protein>
    <submittedName>
        <fullName evidence="2">MSF1-domain-containing protein</fullName>
    </submittedName>
</protein>
<dbReference type="OrthoDB" id="407630at2759"/>
<organism evidence="2 3">
    <name type="scientific">Ceraceosorus guamensis</name>
    <dbReference type="NCBI Taxonomy" id="1522189"/>
    <lineage>
        <taxon>Eukaryota</taxon>
        <taxon>Fungi</taxon>
        <taxon>Dikarya</taxon>
        <taxon>Basidiomycota</taxon>
        <taxon>Ustilaginomycotina</taxon>
        <taxon>Exobasidiomycetes</taxon>
        <taxon>Ceraceosorales</taxon>
        <taxon>Ceraceosoraceae</taxon>
        <taxon>Ceraceosorus</taxon>
    </lineage>
</organism>
<evidence type="ECO:0000259" key="1">
    <source>
        <dbReference type="PROSITE" id="PS50904"/>
    </source>
</evidence>
<accession>A0A316W5L1</accession>
<dbReference type="PROSITE" id="PS50904">
    <property type="entry name" value="PRELI_MSF1"/>
    <property type="match status" value="1"/>
</dbReference>
<evidence type="ECO:0000313" key="3">
    <source>
        <dbReference type="Proteomes" id="UP000245783"/>
    </source>
</evidence>
<dbReference type="GeneID" id="37034327"/>
<dbReference type="Pfam" id="PF04707">
    <property type="entry name" value="PRELI"/>
    <property type="match status" value="1"/>
</dbReference>
<keyword evidence="3" id="KW-1185">Reference proteome</keyword>
<dbReference type="InterPro" id="IPR006797">
    <property type="entry name" value="PRELI/MSF1_dom"/>
</dbReference>
<proteinExistence type="predicted"/>
<dbReference type="GO" id="GO:0005758">
    <property type="term" value="C:mitochondrial intermembrane space"/>
    <property type="evidence" value="ECO:0007669"/>
    <property type="project" value="InterPro"/>
</dbReference>
<dbReference type="PANTHER" id="PTHR11158">
    <property type="entry name" value="MSF1/PX19 RELATED"/>
    <property type="match status" value="1"/>
</dbReference>
<dbReference type="FunCoup" id="A0A316W5L1">
    <property type="interactions" value="226"/>
</dbReference>
<dbReference type="AlphaFoldDB" id="A0A316W5L1"/>
<dbReference type="Proteomes" id="UP000245783">
    <property type="component" value="Unassembled WGS sequence"/>
</dbReference>
<dbReference type="InParanoid" id="A0A316W5L1"/>
<evidence type="ECO:0000313" key="2">
    <source>
        <dbReference type="EMBL" id="PWN44358.1"/>
    </source>
</evidence>
<feature type="domain" description="PRELI/MSF1" evidence="1">
    <location>
        <begin position="2"/>
        <end position="183"/>
    </location>
</feature>
<sequence length="195" mass="21529">MPQAYEGHYDLPHSWARTALGVLHKYPNTHATHVVSLDVIDQQLQLDQRPNGNGGLLVRLERILGVRQGAPAWAVKLLGGDEETYVREVVMVDTAGQIVEMTSTNMSLSRYLLVKEYITYTPTSEQNRSTAFHQRARILAGGLPLSAMARKVEDWSKDRFASNAGKGEAGIAEVLKGLWDAGVSGELASRHLHEK</sequence>
<name>A0A316W5L1_9BASI</name>
<dbReference type="EMBL" id="KZ819362">
    <property type="protein sequence ID" value="PWN44358.1"/>
    <property type="molecule type" value="Genomic_DNA"/>
</dbReference>
<reference evidence="2 3" key="1">
    <citation type="journal article" date="2018" name="Mol. Biol. Evol.">
        <title>Broad Genomic Sampling Reveals a Smut Pathogenic Ancestry of the Fungal Clade Ustilaginomycotina.</title>
        <authorList>
            <person name="Kijpornyongpan T."/>
            <person name="Mondo S.J."/>
            <person name="Barry K."/>
            <person name="Sandor L."/>
            <person name="Lee J."/>
            <person name="Lipzen A."/>
            <person name="Pangilinan J."/>
            <person name="LaButti K."/>
            <person name="Hainaut M."/>
            <person name="Henrissat B."/>
            <person name="Grigoriev I.V."/>
            <person name="Spatafora J.W."/>
            <person name="Aime M.C."/>
        </authorList>
    </citation>
    <scope>NUCLEOTIDE SEQUENCE [LARGE SCALE GENOMIC DNA]</scope>
    <source>
        <strain evidence="2 3">MCA 4658</strain>
    </source>
</reference>
<dbReference type="InterPro" id="IPR037365">
    <property type="entry name" value="Slowmo/Ups"/>
</dbReference>